<accession>A0A423MAC0</accession>
<dbReference type="Proteomes" id="UP000285378">
    <property type="component" value="Unassembled WGS sequence"/>
</dbReference>
<sequence length="410" mass="46579">MDEDNLVVQSFRENSFYKMMTGVALPDALDKSESILNRACSWSYTTANFDESGYRYVQIFEPGVLSEVKAIKQSMKQDSNTAALERSGVGHIATLDWLKENLQHASSIQRLNLATAYASFCRVSEAANVIETLQDMPRTSDGDLQFEYLMLKFVVSNRLQDRASVRIVMQQLLAMANSGKMTPVQIIEVSSQTTVWFHKTGEIEKDVYEWFFKKSNDIVRNPKSQIPDGIKSSWYRAVAMIPAEKGNLDATRELMGRAKDYARKANAEITNPYLLNELKTYYESSVKEHLYVSKDFEKAEAAGLALLKLDPAWSPNWAEVAQVYMELKHYDMARQLLNKAIQLGPPYVLYFHYLLAECECQSGDIDGGLQRYRNIVEVDGSNRSSALSGLYWATKHKHAQVGFFNSLRRA</sequence>
<comment type="caution">
    <text evidence="2">The sequence shown here is derived from an EMBL/GenBank/DDBJ whole genome shotgun (WGS) entry which is preliminary data.</text>
</comment>
<name>A0A423MAC0_PSEFL</name>
<evidence type="ECO:0000256" key="1">
    <source>
        <dbReference type="PROSITE-ProRule" id="PRU00339"/>
    </source>
</evidence>
<evidence type="ECO:0000313" key="2">
    <source>
        <dbReference type="EMBL" id="RON79779.1"/>
    </source>
</evidence>
<dbReference type="EMBL" id="MOBX01000014">
    <property type="protein sequence ID" value="RON79779.1"/>
    <property type="molecule type" value="Genomic_DNA"/>
</dbReference>
<dbReference type="RefSeq" id="WP_123452535.1">
    <property type="nucleotide sequence ID" value="NZ_MOBX01000014.1"/>
</dbReference>
<reference evidence="2 3" key="1">
    <citation type="submission" date="2016-10" db="EMBL/GenBank/DDBJ databases">
        <title>Comparative genome analysis of multiple Pseudomonas spp. focuses on biocontrol and plant growth promoting traits.</title>
        <authorList>
            <person name="Tao X.-Y."/>
            <person name="Taylor C.G."/>
        </authorList>
    </citation>
    <scope>NUCLEOTIDE SEQUENCE [LARGE SCALE GENOMIC DNA]</scope>
    <source>
        <strain evidence="2 3">28B5</strain>
    </source>
</reference>
<organism evidence="2 3">
    <name type="scientific">Pseudomonas fluorescens</name>
    <dbReference type="NCBI Taxonomy" id="294"/>
    <lineage>
        <taxon>Bacteria</taxon>
        <taxon>Pseudomonadati</taxon>
        <taxon>Pseudomonadota</taxon>
        <taxon>Gammaproteobacteria</taxon>
        <taxon>Pseudomonadales</taxon>
        <taxon>Pseudomonadaceae</taxon>
        <taxon>Pseudomonas</taxon>
    </lineage>
</organism>
<dbReference type="Gene3D" id="1.25.40.10">
    <property type="entry name" value="Tetratricopeptide repeat domain"/>
    <property type="match status" value="1"/>
</dbReference>
<dbReference type="PROSITE" id="PS50005">
    <property type="entry name" value="TPR"/>
    <property type="match status" value="1"/>
</dbReference>
<protein>
    <submittedName>
        <fullName evidence="2">Uncharacterized protein</fullName>
    </submittedName>
</protein>
<dbReference type="InterPro" id="IPR019734">
    <property type="entry name" value="TPR_rpt"/>
</dbReference>
<dbReference type="SUPFAM" id="SSF48452">
    <property type="entry name" value="TPR-like"/>
    <property type="match status" value="1"/>
</dbReference>
<proteinExistence type="predicted"/>
<dbReference type="OrthoDB" id="6447699at2"/>
<dbReference type="AlphaFoldDB" id="A0A423MAC0"/>
<keyword evidence="1" id="KW-0802">TPR repeat</keyword>
<gene>
    <name evidence="2" type="ORF">BK670_19980</name>
</gene>
<dbReference type="InterPro" id="IPR011990">
    <property type="entry name" value="TPR-like_helical_dom_sf"/>
</dbReference>
<feature type="repeat" description="TPR" evidence="1">
    <location>
        <begin position="314"/>
        <end position="347"/>
    </location>
</feature>
<evidence type="ECO:0000313" key="3">
    <source>
        <dbReference type="Proteomes" id="UP000285378"/>
    </source>
</evidence>